<name>A0A8S2E8E9_9BILA</name>
<dbReference type="EMBL" id="CAJNOK010009050">
    <property type="protein sequence ID" value="CAF1079759.1"/>
    <property type="molecule type" value="Genomic_DNA"/>
</dbReference>
<evidence type="ECO:0000256" key="1">
    <source>
        <dbReference type="SAM" id="MobiDB-lite"/>
    </source>
</evidence>
<comment type="caution">
    <text evidence="2">The sequence shown here is derived from an EMBL/GenBank/DDBJ whole genome shotgun (WGS) entry which is preliminary data.</text>
</comment>
<dbReference type="EMBL" id="CAJOBA010009064">
    <property type="protein sequence ID" value="CAF3842953.1"/>
    <property type="molecule type" value="Genomic_DNA"/>
</dbReference>
<dbReference type="Proteomes" id="UP000677228">
    <property type="component" value="Unassembled WGS sequence"/>
</dbReference>
<protein>
    <submittedName>
        <fullName evidence="2">Uncharacterized protein</fullName>
    </submittedName>
</protein>
<evidence type="ECO:0000313" key="2">
    <source>
        <dbReference type="EMBL" id="CAF1079759.1"/>
    </source>
</evidence>
<organism evidence="2 4">
    <name type="scientific">Didymodactylos carnosus</name>
    <dbReference type="NCBI Taxonomy" id="1234261"/>
    <lineage>
        <taxon>Eukaryota</taxon>
        <taxon>Metazoa</taxon>
        <taxon>Spiralia</taxon>
        <taxon>Gnathifera</taxon>
        <taxon>Rotifera</taxon>
        <taxon>Eurotatoria</taxon>
        <taxon>Bdelloidea</taxon>
        <taxon>Philodinida</taxon>
        <taxon>Philodinidae</taxon>
        <taxon>Didymodactylos</taxon>
    </lineage>
</organism>
<reference evidence="2" key="1">
    <citation type="submission" date="2021-02" db="EMBL/GenBank/DDBJ databases">
        <authorList>
            <person name="Nowell W R."/>
        </authorList>
    </citation>
    <scope>NUCLEOTIDE SEQUENCE</scope>
</reference>
<dbReference type="Proteomes" id="UP000682733">
    <property type="component" value="Unassembled WGS sequence"/>
</dbReference>
<feature type="region of interest" description="Disordered" evidence="1">
    <location>
        <begin position="61"/>
        <end position="83"/>
    </location>
</feature>
<accession>A0A8S2E8E9</accession>
<feature type="compositionally biased region" description="Basic and acidic residues" evidence="1">
    <location>
        <begin position="61"/>
        <end position="74"/>
    </location>
</feature>
<evidence type="ECO:0000313" key="3">
    <source>
        <dbReference type="EMBL" id="CAF3842953.1"/>
    </source>
</evidence>
<gene>
    <name evidence="2" type="ORF">OVA965_LOCUS18304</name>
    <name evidence="3" type="ORF">TMI583_LOCUS18314</name>
</gene>
<dbReference type="AlphaFoldDB" id="A0A8S2E8E9"/>
<proteinExistence type="predicted"/>
<evidence type="ECO:0000313" key="4">
    <source>
        <dbReference type="Proteomes" id="UP000677228"/>
    </source>
</evidence>
<sequence>MIATKMFADYVHVAPVWKSKVETQAGRLNPKKEQELHYHSQMPKKEDALVGSIKDTKADIDASSEAKKLSRDANAKSSACIIA</sequence>